<dbReference type="Proteomes" id="UP000327013">
    <property type="component" value="Chromosome 3"/>
</dbReference>
<reference evidence="1 2" key="1">
    <citation type="submission" date="2019-06" db="EMBL/GenBank/DDBJ databases">
        <title>A chromosomal-level reference genome of Carpinus fangiana (Coryloideae, Betulaceae).</title>
        <authorList>
            <person name="Yang X."/>
            <person name="Wang Z."/>
            <person name="Zhang L."/>
            <person name="Hao G."/>
            <person name="Liu J."/>
            <person name="Yang Y."/>
        </authorList>
    </citation>
    <scope>NUCLEOTIDE SEQUENCE [LARGE SCALE GENOMIC DNA]</scope>
    <source>
        <strain evidence="1">Cfa_2016G</strain>
        <tissue evidence="1">Leaf</tissue>
    </source>
</reference>
<name>A0A5N6QV29_9ROSI</name>
<accession>A0A5N6QV29</accession>
<organism evidence="1 2">
    <name type="scientific">Carpinus fangiana</name>
    <dbReference type="NCBI Taxonomy" id="176857"/>
    <lineage>
        <taxon>Eukaryota</taxon>
        <taxon>Viridiplantae</taxon>
        <taxon>Streptophyta</taxon>
        <taxon>Embryophyta</taxon>
        <taxon>Tracheophyta</taxon>
        <taxon>Spermatophyta</taxon>
        <taxon>Magnoliopsida</taxon>
        <taxon>eudicotyledons</taxon>
        <taxon>Gunneridae</taxon>
        <taxon>Pentapetalae</taxon>
        <taxon>rosids</taxon>
        <taxon>fabids</taxon>
        <taxon>Fagales</taxon>
        <taxon>Betulaceae</taxon>
        <taxon>Carpinus</taxon>
    </lineage>
</organism>
<dbReference type="EMBL" id="CM017323">
    <property type="protein sequence ID" value="KAE8021379.1"/>
    <property type="molecule type" value="Genomic_DNA"/>
</dbReference>
<evidence type="ECO:0000313" key="1">
    <source>
        <dbReference type="EMBL" id="KAE8021379.1"/>
    </source>
</evidence>
<keyword evidence="2" id="KW-1185">Reference proteome</keyword>
<gene>
    <name evidence="1" type="ORF">FH972_007273</name>
</gene>
<protein>
    <submittedName>
        <fullName evidence="1">Uncharacterized protein</fullName>
    </submittedName>
</protein>
<sequence length="147" mass="16739">MQLSVPGCIRLSIEGILDNLRTLKFVGSPGIKHLRIGGICRVKDKHFEELQVLLNARSPQIYCGRNSHISCDDDRAIDIERCQQLRLVYDCPAESCQGKHQAAQSCRACILCIARCKKQGRNEFVIRLQPSEAMCMKFTTWWGHHVK</sequence>
<dbReference type="AlphaFoldDB" id="A0A5N6QV29"/>
<proteinExistence type="predicted"/>
<evidence type="ECO:0000313" key="2">
    <source>
        <dbReference type="Proteomes" id="UP000327013"/>
    </source>
</evidence>
<dbReference type="OrthoDB" id="10044893at2759"/>